<evidence type="ECO:0000313" key="1">
    <source>
        <dbReference type="EMBL" id="BBU94039.1"/>
    </source>
</evidence>
<reference evidence="1" key="1">
    <citation type="journal article" date="2020" name="MBio">
        <title>Hadaka Virus 1: a Capsidless Eleven-Segmented Positive-Sense Single-Stranded RNA Virus from a Phytopathogenic Fungus, Fusarium oxysporum.</title>
        <authorList>
            <person name="Sato Y."/>
            <person name="Shamsi W."/>
            <person name="Jamal A."/>
            <person name="Bhatti M.F."/>
            <person name="Kondo H."/>
            <person name="Suzuki N."/>
        </authorList>
    </citation>
    <scope>NUCLEOTIDE SEQUENCE</scope>
    <source>
        <strain evidence="1">7n</strain>
    </source>
</reference>
<accession>A0A6J4BJF8</accession>
<dbReference type="GeneID" id="80557517"/>
<evidence type="ECO:0000313" key="2">
    <source>
        <dbReference type="Proteomes" id="UP000887920"/>
    </source>
</evidence>
<protein>
    <submittedName>
        <fullName evidence="1">Uncharacterized protein</fullName>
    </submittedName>
</protein>
<dbReference type="RefSeq" id="YP_010840282.1">
    <property type="nucleotide sequence ID" value="NC_078576.1"/>
</dbReference>
<dbReference type="EMBL" id="LC519841">
    <property type="protein sequence ID" value="BBU94039.1"/>
    <property type="molecule type" value="Genomic_RNA"/>
</dbReference>
<dbReference type="KEGG" id="vg:80557517"/>
<organism evidence="1">
    <name type="scientific">Hadaka virus 1</name>
    <dbReference type="NCBI Taxonomy" id="2703488"/>
    <lineage>
        <taxon>Viruses</taxon>
        <taxon>Riboviria</taxon>
        <taxon>Orthornavirae</taxon>
        <taxon>Pisuviricota</taxon>
        <taxon>Hadakaviridae</taxon>
        <taxon>Hadakavirus</taxon>
        <taxon>Hadakavirus nanga</taxon>
    </lineage>
</organism>
<proteinExistence type="predicted"/>
<sequence length="720" mass="80300">MDLSSRFYQPGSSVVLVGSLMYHAVLNQMTYREISALDPLVTVRSFINFISMAPDGVRSNLFDESTTVNAQLAMQQMIDEEGGEEAASRLVMELAKSYYLEGVLDTAGPGHMSTSERMRELSRLVEGRISSSPYFPRAVCLLFSTMRANTPYESVAGAVNAFNSLRKGQVVKELVFLGVQKEVAYWSGRVVFRHPITGQRNVFCTPYMPTQGLVRAFVGVCLHTFYSDNLEMANASRVKQLVDRTEGFSFDRPQLRASINQANSILETCVLDRQKLRLISVAEKGISYSIRSASEGVALAFAFHFTGNGLEHPSTRLSRERLKVLLKQDLAPPVPSIPRSPQRSSRYSVEIIQHMRILGVTRDVRARRGVDSLNHVVGYGIFSSADRVAYKVRNAQRLRERLLDIIAHVKARGLDPRSVFFHIEWNDFFDISMVLTFMSQVKISGAVLIEGGRFILVRPMAIMSDRLTIQLTNPGAPDTVKARAEYTQSNIQGLQFTDMAVVVGGVTGIEDTELEGERKFVATKSSICANSLLTIEGLIESDILATGDVKMSYASVDLLFPDACEHLLSRAIGDDIPETSCSRCLQRRRIMDMVDGLQQGGIFLEKPRYAYGHNSHFSLVFDDIMEANEELYKSGELLSMTRDNIRCANAITCFRNTPGSNLCKFPGSTYHEDKEILMREVKEKIYRLFTDPAELGPITSERLPLVALTEAPDTDSTLDS</sequence>
<name>A0A6J4BJF8_9VIRU</name>
<keyword evidence="2" id="KW-1185">Reference proteome</keyword>
<dbReference type="Proteomes" id="UP000887920">
    <property type="component" value="Genome"/>
</dbReference>